<proteinExistence type="predicted"/>
<dbReference type="AlphaFoldDB" id="A0A1E3AE49"/>
<organism evidence="1 2">
    <name type="scientific">Eisenbergiella tayi</name>
    <dbReference type="NCBI Taxonomy" id="1432052"/>
    <lineage>
        <taxon>Bacteria</taxon>
        <taxon>Bacillati</taxon>
        <taxon>Bacillota</taxon>
        <taxon>Clostridia</taxon>
        <taxon>Lachnospirales</taxon>
        <taxon>Lachnospiraceae</taxon>
        <taxon>Eisenbergiella</taxon>
    </lineage>
</organism>
<sequence length="88" mass="10254">MKDVYFLFSKNQLKNREEALELIKHFCKEHDLSFSLPETDNCSIARIGGEQYMINIEEINDTPEEVNWMVCCIHQTNKILSPVGGIHR</sequence>
<gene>
    <name evidence="1" type="ORF">BEI61_02895</name>
</gene>
<accession>A0A1E3AE49</accession>
<dbReference type="GeneID" id="29728301"/>
<protein>
    <submittedName>
        <fullName evidence="1">Uncharacterized protein</fullName>
    </submittedName>
</protein>
<evidence type="ECO:0000313" key="1">
    <source>
        <dbReference type="EMBL" id="ODM07005.1"/>
    </source>
</evidence>
<dbReference type="EMBL" id="MCGH01000002">
    <property type="protein sequence ID" value="ODM07005.1"/>
    <property type="molecule type" value="Genomic_DNA"/>
</dbReference>
<evidence type="ECO:0000313" key="2">
    <source>
        <dbReference type="Proteomes" id="UP000094067"/>
    </source>
</evidence>
<comment type="caution">
    <text evidence="1">The sequence shown here is derived from an EMBL/GenBank/DDBJ whole genome shotgun (WGS) entry which is preliminary data.</text>
</comment>
<dbReference type="RefSeq" id="WP_009255432.1">
    <property type="nucleotide sequence ID" value="NZ_BAABXS010000001.1"/>
</dbReference>
<dbReference type="Proteomes" id="UP000094067">
    <property type="component" value="Unassembled WGS sequence"/>
</dbReference>
<reference evidence="1 2" key="1">
    <citation type="submission" date="2016-07" db="EMBL/GenBank/DDBJ databases">
        <title>Characterization of isolates of Eisenbergiella tayi derived from blood cultures, using whole genome sequencing.</title>
        <authorList>
            <person name="Burdz T."/>
            <person name="Wiebe D."/>
            <person name="Huynh C."/>
            <person name="Bernard K."/>
        </authorList>
    </citation>
    <scope>NUCLEOTIDE SEQUENCE [LARGE SCALE GENOMIC DNA]</scope>
    <source>
        <strain evidence="1 2">NML 110608</strain>
    </source>
</reference>
<name>A0A1E3AE49_9FIRM</name>